<feature type="domain" description="Glycosyl hydrolase family 31 C-terminal" evidence="10">
    <location>
        <begin position="662"/>
        <end position="748"/>
    </location>
</feature>
<dbReference type="GO" id="GO:0006491">
    <property type="term" value="P:N-glycan processing"/>
    <property type="evidence" value="ECO:0007669"/>
    <property type="project" value="TreeGrafter"/>
</dbReference>
<dbReference type="InterPro" id="IPR013780">
    <property type="entry name" value="Glyco_hydro_b"/>
</dbReference>
<dbReference type="CDD" id="cd06603">
    <property type="entry name" value="GH31_GANC_GANAB_alpha"/>
    <property type="match status" value="1"/>
</dbReference>
<dbReference type="InterPro" id="IPR048395">
    <property type="entry name" value="Glyco_hydro_31_C"/>
</dbReference>
<dbReference type="SUPFAM" id="SSF51011">
    <property type="entry name" value="Glycosyl hydrolase domain"/>
    <property type="match status" value="1"/>
</dbReference>
<name>A0A1J4JEA0_9EUKA</name>
<evidence type="ECO:0000259" key="8">
    <source>
        <dbReference type="Pfam" id="PF01055"/>
    </source>
</evidence>
<dbReference type="InterPro" id="IPR000322">
    <property type="entry name" value="Glyco_hydro_31_TIM"/>
</dbReference>
<protein>
    <submittedName>
        <fullName evidence="11">Neutral alpha-glucosidase AB</fullName>
    </submittedName>
</protein>
<sequence length="883" mass="101098">MGFLFLFLSQAFSADHSKYRTCEQSRFCSRDRFASEQNWNLNPKSIKFSGNNFDAQINDVVYNTVLDLKIRFLACGAARLRIEPNNKESFPRFDASSEPTIVHPSELSSTIKYTQTQNSTHVVLTSDFQSLEIQFAPFVVHVINKNGQRRLTINADNTAVFETSRDKEKYPELFESHNWGGHTDQFPNGPTSVALDIDFISPKTRLSALPSHTLPLSLQNTISDDSNPITDPIRLFTTDINSYEVNSVMAMYGAIPFIFAHSLDGNDGVFWCNPSETWVDISSIKGEGKRARLMSEGGYIDLFISSGQPSDITNTFTQITGRPQLLPYFGLAFHQCRWGYLTADEVREVDEKLDAIHLPHDVLWLDLDHTDNRKYFTFHSTNFKDPHKLLDHLDKNRRQLVVLNDPHLRAEDSYNIYSEAKNKKYLIRNADGNGEFVGNCWPGRSVWPDFLMPEVREWWASNFQYNKFTTSKPNLHIWNDMNEIAVFDSVDLTAPKDLKHVGDLEEREVHNIYGLLMVSATFTGMVRRNKDMNQRPFILTRSYFAGTQRYAAIWTGDNTGNWEHLSNSLQMVLSNGISGQVYVGADIGGFFENPDEKLLSRWYQVGAWTYSFFRTHCHHLSNYREIYNLHDDYFNVAHEAVLDRYKLLPFWYTLARQSNLTGSPIVRPLWWLFGNQEKFLDTDDKVMIGDALLVAPFLKEEDADLIVDLPAGPRWYCYKTLNEIKGETVTIPFNNGRTPVFVKGGSIVPTKSRVRKSSPLMFYDPFRLLIAVDENNKAEGELYVDDGQTFDFVKTHGNIHKRLTFDGQKLSAFDAFAGNDNNDFVKNYDVVIEQVKIVGLSKTPSKVLAADGTELEFDAVDGVVTVHRPQLLVRDNFEIKFEF</sequence>
<dbReference type="PANTHER" id="PTHR22762">
    <property type="entry name" value="ALPHA-GLUCOSIDASE"/>
    <property type="match status" value="1"/>
</dbReference>
<dbReference type="AlphaFoldDB" id="A0A1J4JEA0"/>
<evidence type="ECO:0000256" key="5">
    <source>
        <dbReference type="ARBA" id="ARBA00023180"/>
    </source>
</evidence>
<dbReference type="Gene3D" id="2.60.40.1760">
    <property type="entry name" value="glycosyl hydrolase (family 31)"/>
    <property type="match status" value="1"/>
</dbReference>
<evidence type="ECO:0000256" key="6">
    <source>
        <dbReference type="ARBA" id="ARBA00023295"/>
    </source>
</evidence>
<dbReference type="Pfam" id="PF13802">
    <property type="entry name" value="Gal_mutarotas_2"/>
    <property type="match status" value="1"/>
</dbReference>
<keyword evidence="4 7" id="KW-0378">Hydrolase</keyword>
<evidence type="ECO:0000259" key="9">
    <source>
        <dbReference type="Pfam" id="PF13802"/>
    </source>
</evidence>
<dbReference type="RefSeq" id="XP_068350663.1">
    <property type="nucleotide sequence ID" value="XM_068510710.1"/>
</dbReference>
<evidence type="ECO:0000259" key="10">
    <source>
        <dbReference type="Pfam" id="PF21365"/>
    </source>
</evidence>
<dbReference type="OrthoDB" id="3237269at2759"/>
<feature type="domain" description="Glycoside hydrolase family 31 N-terminal" evidence="9">
    <location>
        <begin position="68"/>
        <end position="280"/>
    </location>
</feature>
<evidence type="ECO:0000256" key="2">
    <source>
        <dbReference type="ARBA" id="ARBA00007806"/>
    </source>
</evidence>
<dbReference type="Proteomes" id="UP000179807">
    <property type="component" value="Unassembled WGS sequence"/>
</dbReference>
<dbReference type="Gene3D" id="2.60.40.1180">
    <property type="entry name" value="Golgi alpha-mannosidase II"/>
    <property type="match status" value="2"/>
</dbReference>
<organism evidence="11 12">
    <name type="scientific">Tritrichomonas foetus</name>
    <dbReference type="NCBI Taxonomy" id="1144522"/>
    <lineage>
        <taxon>Eukaryota</taxon>
        <taxon>Metamonada</taxon>
        <taxon>Parabasalia</taxon>
        <taxon>Tritrichomonadida</taxon>
        <taxon>Tritrichomonadidae</taxon>
        <taxon>Tritrichomonas</taxon>
    </lineage>
</organism>
<dbReference type="EMBL" id="MLAK01001110">
    <property type="protein sequence ID" value="OHS97526.1"/>
    <property type="molecule type" value="Genomic_DNA"/>
</dbReference>
<keyword evidence="12" id="KW-1185">Reference proteome</keyword>
<dbReference type="SUPFAM" id="SSF51445">
    <property type="entry name" value="(Trans)glycosidases"/>
    <property type="match status" value="1"/>
</dbReference>
<dbReference type="CDD" id="cd14752">
    <property type="entry name" value="GH31_N"/>
    <property type="match status" value="1"/>
</dbReference>
<comment type="caution">
    <text evidence="11">The sequence shown here is derived from an EMBL/GenBank/DDBJ whole genome shotgun (WGS) entry which is preliminary data.</text>
</comment>
<dbReference type="Pfam" id="PF01055">
    <property type="entry name" value="Glyco_hydro_31_2nd"/>
    <property type="match status" value="1"/>
</dbReference>
<dbReference type="GeneID" id="94845414"/>
<evidence type="ECO:0000256" key="3">
    <source>
        <dbReference type="ARBA" id="ARBA00022729"/>
    </source>
</evidence>
<dbReference type="GO" id="GO:0005975">
    <property type="term" value="P:carbohydrate metabolic process"/>
    <property type="evidence" value="ECO:0007669"/>
    <property type="project" value="InterPro"/>
</dbReference>
<feature type="domain" description="Glycoside hydrolase family 31 TIM barrel" evidence="8">
    <location>
        <begin position="323"/>
        <end position="654"/>
    </location>
</feature>
<keyword evidence="3" id="KW-0732">Signal</keyword>
<keyword evidence="6 7" id="KW-0326">Glycosidase</keyword>
<reference evidence="11" key="1">
    <citation type="submission" date="2016-10" db="EMBL/GenBank/DDBJ databases">
        <authorList>
            <person name="Benchimol M."/>
            <person name="Almeida L.G."/>
            <person name="Vasconcelos A.T."/>
            <person name="Perreira-Neves A."/>
            <person name="Rosa I.A."/>
            <person name="Tasca T."/>
            <person name="Bogo M.R."/>
            <person name="de Souza W."/>
        </authorList>
    </citation>
    <scope>NUCLEOTIDE SEQUENCE [LARGE SCALE GENOMIC DNA]</scope>
    <source>
        <strain evidence="11">K</strain>
    </source>
</reference>
<dbReference type="PANTHER" id="PTHR22762:SF54">
    <property type="entry name" value="BCDNA.GH04962"/>
    <property type="match status" value="1"/>
</dbReference>
<comment type="pathway">
    <text evidence="1">Glycan metabolism.</text>
</comment>
<evidence type="ECO:0000313" key="11">
    <source>
        <dbReference type="EMBL" id="OHS97526.1"/>
    </source>
</evidence>
<evidence type="ECO:0000256" key="4">
    <source>
        <dbReference type="ARBA" id="ARBA00022801"/>
    </source>
</evidence>
<dbReference type="Gene3D" id="3.20.20.80">
    <property type="entry name" value="Glycosidases"/>
    <property type="match status" value="1"/>
</dbReference>
<dbReference type="InterPro" id="IPR017853">
    <property type="entry name" value="GH"/>
</dbReference>
<keyword evidence="5" id="KW-0325">Glycoprotein</keyword>
<dbReference type="GO" id="GO:0090599">
    <property type="term" value="F:alpha-glucosidase activity"/>
    <property type="evidence" value="ECO:0007669"/>
    <property type="project" value="TreeGrafter"/>
</dbReference>
<dbReference type="Pfam" id="PF21365">
    <property type="entry name" value="Glyco_hydro_31_3rd"/>
    <property type="match status" value="1"/>
</dbReference>
<accession>A0A1J4JEA0</accession>
<comment type="similarity">
    <text evidence="2 7">Belongs to the glycosyl hydrolase 31 family.</text>
</comment>
<dbReference type="InterPro" id="IPR025887">
    <property type="entry name" value="Glyco_hydro_31_N_dom"/>
</dbReference>
<dbReference type="VEuPathDB" id="TrichDB:TRFO_36247"/>
<evidence type="ECO:0000313" key="12">
    <source>
        <dbReference type="Proteomes" id="UP000179807"/>
    </source>
</evidence>
<evidence type="ECO:0000256" key="7">
    <source>
        <dbReference type="RuleBase" id="RU361185"/>
    </source>
</evidence>
<evidence type="ECO:0000256" key="1">
    <source>
        <dbReference type="ARBA" id="ARBA00004881"/>
    </source>
</evidence>
<proteinExistence type="inferred from homology"/>
<gene>
    <name evidence="11" type="primary">modA</name>
    <name evidence="11" type="ORF">TRFO_36247</name>
</gene>